<reference evidence="3 4" key="1">
    <citation type="submission" date="2024-01" db="EMBL/GenBank/DDBJ databases">
        <title>A telomere-to-telomere, gap-free genome of sweet tea (Lithocarpus litseifolius).</title>
        <authorList>
            <person name="Zhou J."/>
        </authorList>
    </citation>
    <scope>NUCLEOTIDE SEQUENCE [LARGE SCALE GENOMIC DNA]</scope>
    <source>
        <strain evidence="3">Zhou-2022a</strain>
        <tissue evidence="3">Leaf</tissue>
    </source>
</reference>
<dbReference type="Proteomes" id="UP001459277">
    <property type="component" value="Unassembled WGS sequence"/>
</dbReference>
<keyword evidence="4" id="KW-1185">Reference proteome</keyword>
<evidence type="ECO:0000313" key="3">
    <source>
        <dbReference type="EMBL" id="KAK9996322.1"/>
    </source>
</evidence>
<feature type="region of interest" description="Disordered" evidence="1">
    <location>
        <begin position="354"/>
        <end position="391"/>
    </location>
</feature>
<evidence type="ECO:0000256" key="1">
    <source>
        <dbReference type="SAM" id="MobiDB-lite"/>
    </source>
</evidence>
<evidence type="ECO:0000256" key="2">
    <source>
        <dbReference type="SAM" id="Phobius"/>
    </source>
</evidence>
<sequence length="884" mass="97518">MAESQKGTSSIKSKEKTSLLGISLSYNDEIGNEFLSSWKSMSVTEDDAMDFNFDTVPKGKKKAFNFEKMDMDFILDGDFDKLSSFKVDMSDLDFSCSPKKTAKPKGRSGEERSSGNHKGKKDGFNFSFDFSDLDGFNLESSLMKEDKKSNKASESKGVALERSQCQGSKLNLTEGNGRCDESSLMNEDKNSYKTSDSKGVALDLTEGNGRYDDNSSMKVPATKSAVTSEVETLLGGQGEFNSFNDDSASKSETFQNLVLTHGGRTSPGKTIMMSAEETDQQSCSSQKSMFTEPSSQLVKDDIPVKPVHDNESNQHTLSDFSEVQTQISSLGTKEKTASGGEQTDADKMIFSMESHHEDSACKNSPPMYITASDNNDAERNKTGGNEPIRFTDDMEPAESAEHDLDMEDNTVTNISRKMPMTPRGSKRTRVQLPSFLWPHWTVDTRTLVKGKEAGDIHSISCKRPEETGPKVHQPSGTKFPSIGSKRVGAMHLSASSEKAEGLNANDAQTGSKLVHTTISVARELKKDQPLLLGSENNVKNLRGGINSDNVPIGSRLIENLQPHDKEVKKGEFVLLGSEKNVKDHHTLSLTGKTTECGAQTSVNSKLVLSSMESLRNLKNISAERSKLCSIKAVKRTPDLSSIKTSRITEANKVLSSSISRREINSLEKSEKKMEVQGNIALKIERHVDSTEKQMSQSPSLKRKTFEASNGDSVYLKPLKRLSAPPSESSNSKLPLESVLEEQVCIHGIQGESSAKHVFTDHGTSGLECAREVNMMDLEIPLVMENDGNVEKAEAYTKDLDDICNMLRKKHEEAKEILGRVIVNNNNLLMLNHPIYDEKISLLSLMFKFFFSLFSFCCVGNSFIIENICKIQNFASQLMSKELQA</sequence>
<feature type="transmembrane region" description="Helical" evidence="2">
    <location>
        <begin position="839"/>
        <end position="863"/>
    </location>
</feature>
<organism evidence="3 4">
    <name type="scientific">Lithocarpus litseifolius</name>
    <dbReference type="NCBI Taxonomy" id="425828"/>
    <lineage>
        <taxon>Eukaryota</taxon>
        <taxon>Viridiplantae</taxon>
        <taxon>Streptophyta</taxon>
        <taxon>Embryophyta</taxon>
        <taxon>Tracheophyta</taxon>
        <taxon>Spermatophyta</taxon>
        <taxon>Magnoliopsida</taxon>
        <taxon>eudicotyledons</taxon>
        <taxon>Gunneridae</taxon>
        <taxon>Pentapetalae</taxon>
        <taxon>rosids</taxon>
        <taxon>fabids</taxon>
        <taxon>Fagales</taxon>
        <taxon>Fagaceae</taxon>
        <taxon>Lithocarpus</taxon>
    </lineage>
</organism>
<keyword evidence="2" id="KW-0812">Transmembrane</keyword>
<feature type="region of interest" description="Disordered" evidence="1">
    <location>
        <begin position="169"/>
        <end position="197"/>
    </location>
</feature>
<feature type="region of interest" description="Disordered" evidence="1">
    <location>
        <begin position="687"/>
        <end position="706"/>
    </location>
</feature>
<comment type="caution">
    <text evidence="3">The sequence shown here is derived from an EMBL/GenBank/DDBJ whole genome shotgun (WGS) entry which is preliminary data.</text>
</comment>
<keyword evidence="2" id="KW-0472">Membrane</keyword>
<accession>A0AAW2CFI1</accession>
<dbReference type="AlphaFoldDB" id="A0AAW2CFI1"/>
<feature type="region of interest" description="Disordered" evidence="1">
    <location>
        <begin position="460"/>
        <end position="483"/>
    </location>
</feature>
<feature type="region of interest" description="Disordered" evidence="1">
    <location>
        <begin position="276"/>
        <end position="342"/>
    </location>
</feature>
<keyword evidence="2" id="KW-1133">Transmembrane helix</keyword>
<gene>
    <name evidence="3" type="ORF">SO802_021008</name>
</gene>
<protein>
    <submittedName>
        <fullName evidence="3">Uncharacterized protein</fullName>
    </submittedName>
</protein>
<feature type="region of interest" description="Disordered" evidence="1">
    <location>
        <begin position="98"/>
        <end position="120"/>
    </location>
</feature>
<feature type="compositionally biased region" description="Basic and acidic residues" evidence="1">
    <location>
        <begin position="298"/>
        <end position="312"/>
    </location>
</feature>
<dbReference type="PANTHER" id="PTHR36380">
    <property type="entry name" value="BNAA03G58330D PROTEIN"/>
    <property type="match status" value="1"/>
</dbReference>
<dbReference type="PANTHER" id="PTHR36380:SF1">
    <property type="entry name" value="OS01G0755100 PROTEIN"/>
    <property type="match status" value="1"/>
</dbReference>
<dbReference type="InterPro" id="IPR038777">
    <property type="entry name" value="At4g18490-like"/>
</dbReference>
<dbReference type="EMBL" id="JAZDWU010000007">
    <property type="protein sequence ID" value="KAK9996322.1"/>
    <property type="molecule type" value="Genomic_DNA"/>
</dbReference>
<feature type="compositionally biased region" description="Polar residues" evidence="1">
    <location>
        <begin position="280"/>
        <end position="297"/>
    </location>
</feature>
<feature type="compositionally biased region" description="Polar residues" evidence="1">
    <location>
        <begin position="313"/>
        <end position="331"/>
    </location>
</feature>
<proteinExistence type="predicted"/>
<name>A0AAW2CFI1_9ROSI</name>
<evidence type="ECO:0000313" key="4">
    <source>
        <dbReference type="Proteomes" id="UP001459277"/>
    </source>
</evidence>
<feature type="compositionally biased region" description="Basic and acidic residues" evidence="1">
    <location>
        <begin position="177"/>
        <end position="191"/>
    </location>
</feature>